<dbReference type="InterPro" id="IPR017441">
    <property type="entry name" value="Protein_kinase_ATP_BS"/>
</dbReference>
<keyword evidence="6 7" id="KW-0067">ATP-binding</keyword>
<evidence type="ECO:0000256" key="8">
    <source>
        <dbReference type="SAM" id="Phobius"/>
    </source>
</evidence>
<comment type="similarity">
    <text evidence="1">Belongs to the protein kinase superfamily. NEK Ser/Thr protein kinase family. NIMA subfamily.</text>
</comment>
<accession>A0A1H6AAW7</accession>
<evidence type="ECO:0000313" key="11">
    <source>
        <dbReference type="Proteomes" id="UP000236723"/>
    </source>
</evidence>
<evidence type="ECO:0000256" key="3">
    <source>
        <dbReference type="ARBA" id="ARBA00022679"/>
    </source>
</evidence>
<dbReference type="PROSITE" id="PS00108">
    <property type="entry name" value="PROTEIN_KINASE_ST"/>
    <property type="match status" value="1"/>
</dbReference>
<keyword evidence="8" id="KW-1133">Transmembrane helix</keyword>
<dbReference type="InterPro" id="IPR000719">
    <property type="entry name" value="Prot_kinase_dom"/>
</dbReference>
<proteinExistence type="inferred from homology"/>
<keyword evidence="11" id="KW-1185">Reference proteome</keyword>
<dbReference type="PANTHER" id="PTHR43671">
    <property type="entry name" value="SERINE/THREONINE-PROTEIN KINASE NEK"/>
    <property type="match status" value="1"/>
</dbReference>
<keyword evidence="4 7" id="KW-0547">Nucleotide-binding</keyword>
<dbReference type="EC" id="2.7.11.1" evidence="2"/>
<dbReference type="OrthoDB" id="3679634at2"/>
<evidence type="ECO:0000313" key="10">
    <source>
        <dbReference type="EMBL" id="SEG45591.1"/>
    </source>
</evidence>
<evidence type="ECO:0000256" key="2">
    <source>
        <dbReference type="ARBA" id="ARBA00012513"/>
    </source>
</evidence>
<dbReference type="EMBL" id="FNVO01000005">
    <property type="protein sequence ID" value="SEG45591.1"/>
    <property type="molecule type" value="Genomic_DNA"/>
</dbReference>
<dbReference type="SUPFAM" id="SSF56112">
    <property type="entry name" value="Protein kinase-like (PK-like)"/>
    <property type="match status" value="1"/>
</dbReference>
<keyword evidence="10" id="KW-0723">Serine/threonine-protein kinase</keyword>
<dbReference type="Gene3D" id="1.10.510.10">
    <property type="entry name" value="Transferase(Phosphotransferase) domain 1"/>
    <property type="match status" value="1"/>
</dbReference>
<name>A0A1H6AAW7_9ACTN</name>
<dbReference type="PROSITE" id="PS50011">
    <property type="entry name" value="PROTEIN_KINASE_DOM"/>
    <property type="match status" value="1"/>
</dbReference>
<evidence type="ECO:0000256" key="5">
    <source>
        <dbReference type="ARBA" id="ARBA00022777"/>
    </source>
</evidence>
<protein>
    <recommendedName>
        <fullName evidence="2">non-specific serine/threonine protein kinase</fullName>
        <ecNumber evidence="2">2.7.11.1</ecNumber>
    </recommendedName>
</protein>
<dbReference type="InterPro" id="IPR008271">
    <property type="entry name" value="Ser/Thr_kinase_AS"/>
</dbReference>
<dbReference type="SMART" id="SM00220">
    <property type="entry name" value="S_TKc"/>
    <property type="match status" value="1"/>
</dbReference>
<evidence type="ECO:0000256" key="1">
    <source>
        <dbReference type="ARBA" id="ARBA00010886"/>
    </source>
</evidence>
<organism evidence="10 11">
    <name type="scientific">Thermomonospora echinospora</name>
    <dbReference type="NCBI Taxonomy" id="1992"/>
    <lineage>
        <taxon>Bacteria</taxon>
        <taxon>Bacillati</taxon>
        <taxon>Actinomycetota</taxon>
        <taxon>Actinomycetes</taxon>
        <taxon>Streptosporangiales</taxon>
        <taxon>Thermomonosporaceae</taxon>
        <taxon>Thermomonospora</taxon>
    </lineage>
</organism>
<evidence type="ECO:0000256" key="4">
    <source>
        <dbReference type="ARBA" id="ARBA00022741"/>
    </source>
</evidence>
<keyword evidence="8" id="KW-0812">Transmembrane</keyword>
<evidence type="ECO:0000259" key="9">
    <source>
        <dbReference type="PROSITE" id="PS50011"/>
    </source>
</evidence>
<reference evidence="11" key="1">
    <citation type="submission" date="2016-10" db="EMBL/GenBank/DDBJ databases">
        <authorList>
            <person name="Varghese N."/>
            <person name="Submissions S."/>
        </authorList>
    </citation>
    <scope>NUCLEOTIDE SEQUENCE [LARGE SCALE GENOMIC DNA]</scope>
    <source>
        <strain evidence="11">DSM 43163</strain>
    </source>
</reference>
<gene>
    <name evidence="10" type="ORF">SAMN04489712_105312</name>
</gene>
<dbReference type="InterPro" id="IPR011009">
    <property type="entry name" value="Kinase-like_dom_sf"/>
</dbReference>
<dbReference type="PANTHER" id="PTHR43671:SF13">
    <property type="entry name" value="SERINE_THREONINE-PROTEIN KINASE NEK2"/>
    <property type="match status" value="1"/>
</dbReference>
<dbReference type="Proteomes" id="UP000236723">
    <property type="component" value="Unassembled WGS sequence"/>
</dbReference>
<feature type="transmembrane region" description="Helical" evidence="8">
    <location>
        <begin position="286"/>
        <end position="309"/>
    </location>
</feature>
<dbReference type="AlphaFoldDB" id="A0A1H6AAW7"/>
<dbReference type="CDD" id="cd14014">
    <property type="entry name" value="STKc_PknB_like"/>
    <property type="match status" value="1"/>
</dbReference>
<keyword evidence="5 10" id="KW-0418">Kinase</keyword>
<dbReference type="GO" id="GO:0005524">
    <property type="term" value="F:ATP binding"/>
    <property type="evidence" value="ECO:0007669"/>
    <property type="project" value="UniProtKB-UniRule"/>
</dbReference>
<evidence type="ECO:0000256" key="7">
    <source>
        <dbReference type="PROSITE-ProRule" id="PRU10141"/>
    </source>
</evidence>
<dbReference type="RefSeq" id="WP_103938285.1">
    <property type="nucleotide sequence ID" value="NZ_FNVO01000005.1"/>
</dbReference>
<dbReference type="GO" id="GO:0004674">
    <property type="term" value="F:protein serine/threonine kinase activity"/>
    <property type="evidence" value="ECO:0007669"/>
    <property type="project" value="UniProtKB-KW"/>
</dbReference>
<evidence type="ECO:0000256" key="6">
    <source>
        <dbReference type="ARBA" id="ARBA00022840"/>
    </source>
</evidence>
<dbReference type="Pfam" id="PF00069">
    <property type="entry name" value="Pkinase"/>
    <property type="match status" value="1"/>
</dbReference>
<feature type="binding site" evidence="7">
    <location>
        <position position="42"/>
    </location>
    <ligand>
        <name>ATP</name>
        <dbReference type="ChEBI" id="CHEBI:30616"/>
    </ligand>
</feature>
<feature type="domain" description="Protein kinase" evidence="9">
    <location>
        <begin position="13"/>
        <end position="270"/>
    </location>
</feature>
<keyword evidence="3" id="KW-0808">Transferase</keyword>
<dbReference type="Gene3D" id="3.30.200.20">
    <property type="entry name" value="Phosphorylase Kinase, domain 1"/>
    <property type="match status" value="1"/>
</dbReference>
<keyword evidence="8" id="KW-0472">Membrane</keyword>
<dbReference type="InterPro" id="IPR050660">
    <property type="entry name" value="NEK_Ser/Thr_kinase"/>
</dbReference>
<sequence length="418" mass="44932">MSQSERLVLATRYRLVSEIGQGANGTVWRGHDDLLDRAVAVKELRLPADLGEDDRVVFYRRTLREARAPAQLRTPSIVEVYDVVIEQGRPWIVMELIEAPNLEQLIERDGPLPPERVAHIGRQLLDALAVAHRSGIIHRDLKPSNVLLDGDRVVLTDFGLAFSPGAAHLTKSGHFVGSPAYVAPEVAAGERATPQSDLWSLGATLYAALEGRPPFDRGNVMATLSALANEEPAPPQNAGPLAPVLTGLLQKNPLRRLSHARAVDRLERAMSAPRAARRQATPRYRLAVVVGLIAATVASCGVGTGALIVGMMKESPGRAAAGESPASATGRPAAMPPAAAANPLVVRAIGDTCKIFVTEAGSLNFEFRGTMARGEERVFDKPRLSVVIYDTAACEVWIKGVKQPQGQPGTRRDLLVNR</sequence>
<dbReference type="PROSITE" id="PS00107">
    <property type="entry name" value="PROTEIN_KINASE_ATP"/>
    <property type="match status" value="1"/>
</dbReference>